<gene>
    <name evidence="6" type="ORF">Thimo_2008</name>
</gene>
<feature type="domain" description="GGDEF" evidence="5">
    <location>
        <begin position="262"/>
        <end position="395"/>
    </location>
</feature>
<evidence type="ECO:0000313" key="6">
    <source>
        <dbReference type="EMBL" id="AGA90769.1"/>
    </source>
</evidence>
<dbReference type="PANTHER" id="PTHR33121">
    <property type="entry name" value="CYCLIC DI-GMP PHOSPHODIESTERASE PDEF"/>
    <property type="match status" value="1"/>
</dbReference>
<dbReference type="InterPro" id="IPR050706">
    <property type="entry name" value="Cyclic-di-GMP_PDE-like"/>
</dbReference>
<dbReference type="CDD" id="cd01948">
    <property type="entry name" value="EAL"/>
    <property type="match status" value="1"/>
</dbReference>
<dbReference type="InterPro" id="IPR000160">
    <property type="entry name" value="GGDEF_dom"/>
</dbReference>
<dbReference type="InterPro" id="IPR029787">
    <property type="entry name" value="Nucleotide_cyclase"/>
</dbReference>
<feature type="domain" description="EAL" evidence="4">
    <location>
        <begin position="406"/>
        <end position="666"/>
    </location>
</feature>
<dbReference type="InterPro" id="IPR000014">
    <property type="entry name" value="PAS"/>
</dbReference>
<dbReference type="PATRIC" id="fig|765912.4.peg.1968"/>
<dbReference type="InterPro" id="IPR013767">
    <property type="entry name" value="PAS_fold"/>
</dbReference>
<dbReference type="SUPFAM" id="SSF55073">
    <property type="entry name" value="Nucleotide cyclase"/>
    <property type="match status" value="1"/>
</dbReference>
<dbReference type="PANTHER" id="PTHR33121:SF23">
    <property type="entry name" value="CYCLIC DI-GMP PHOSPHODIESTERASE PDEB"/>
    <property type="match status" value="1"/>
</dbReference>
<evidence type="ECO:0000259" key="5">
    <source>
        <dbReference type="PROSITE" id="PS50887"/>
    </source>
</evidence>
<keyword evidence="2" id="KW-1133">Transmembrane helix</keyword>
<dbReference type="NCBIfam" id="TIGR00254">
    <property type="entry name" value="GGDEF"/>
    <property type="match status" value="1"/>
</dbReference>
<dbReference type="SMART" id="SM00052">
    <property type="entry name" value="EAL"/>
    <property type="match status" value="1"/>
</dbReference>
<dbReference type="PROSITE" id="PS50887">
    <property type="entry name" value="GGDEF"/>
    <property type="match status" value="1"/>
</dbReference>
<dbReference type="eggNOG" id="COG2200">
    <property type="taxonomic scope" value="Bacteria"/>
</dbReference>
<dbReference type="InterPro" id="IPR035919">
    <property type="entry name" value="EAL_sf"/>
</dbReference>
<evidence type="ECO:0000313" key="7">
    <source>
        <dbReference type="Proteomes" id="UP000010816"/>
    </source>
</evidence>
<dbReference type="PROSITE" id="PS50883">
    <property type="entry name" value="EAL"/>
    <property type="match status" value="1"/>
</dbReference>
<proteinExistence type="predicted"/>
<keyword evidence="2" id="KW-0812">Transmembrane</keyword>
<dbReference type="GO" id="GO:0006355">
    <property type="term" value="P:regulation of DNA-templated transcription"/>
    <property type="evidence" value="ECO:0007669"/>
    <property type="project" value="InterPro"/>
</dbReference>
<sequence length="675" mass="73902">MPGPLDSHQPGDRAAPPTEPVRDTAMTRRLQTALLAGILAALAPTLVLIGWRLLGARSDNQALLIAAASGGLAALALGLLHLRAQGSVRQAPALPTIVAGSSARRGCCDTLAAVLRATNEATILCATNGEIEVFNPAAEMLFGHLAEEVVGQPLGRLLDRFQNDLAPLALALLAAETDGQAVHETQARREDRTFAARLRLHRLDIGQFPRILIFAEDLAAHEHQESQAAYLRRHDLLTGLLNRREFERRVEAMLRDPGAPSLPRALCYIDVDQFKIINSTCGHAAGDRLLRHLAVLIQNKLGEGPLLARIGGDEFAALFTGETGDRVLAICEDLQQVVRNFLFTWLDQSFDVAVSIGLIAFTADQETASTALSKADVACSTAKRNGRDRVHVYSDGDTELIRHHGDMHLVATINRALSDGRFRLIAQPIEPLQGSAQQPPHYEVLVRMVDETGQILIPDHFIPAAERYILMPSVDRWIIRQLLETQAENLRTWHTRYPDRFLFAVNLSGTSLDDEGFLSYLKRQFNDWAVPFATICFEITETAAVSSLERARALIVELADLGARFALDDFGAGLSSYGYLRDLPVHFLKIDGNFVRNLVTDPVNRAMVDSINQIGHILGLQTIAEWAEDEATVESLRALGVDYAQGFGVGSPLPVDGFQLPFSSDKSDVRTVPAH</sequence>
<dbReference type="NCBIfam" id="TIGR00229">
    <property type="entry name" value="sensory_box"/>
    <property type="match status" value="1"/>
</dbReference>
<dbReference type="Pfam" id="PF00563">
    <property type="entry name" value="EAL"/>
    <property type="match status" value="1"/>
</dbReference>
<dbReference type="Proteomes" id="UP000010816">
    <property type="component" value="Chromosome"/>
</dbReference>
<evidence type="ECO:0000259" key="4">
    <source>
        <dbReference type="PROSITE" id="PS50883"/>
    </source>
</evidence>
<feature type="transmembrane region" description="Helical" evidence="2">
    <location>
        <begin position="63"/>
        <end position="82"/>
    </location>
</feature>
<protein>
    <submittedName>
        <fullName evidence="6">PAS domain S-box/diguanylate cyclase (GGDEF) domain-containing protein</fullName>
    </submittedName>
</protein>
<feature type="transmembrane region" description="Helical" evidence="2">
    <location>
        <begin position="30"/>
        <end position="51"/>
    </location>
</feature>
<dbReference type="InterPro" id="IPR001633">
    <property type="entry name" value="EAL_dom"/>
</dbReference>
<keyword evidence="2" id="KW-0472">Membrane</keyword>
<evidence type="ECO:0000256" key="1">
    <source>
        <dbReference type="SAM" id="MobiDB-lite"/>
    </source>
</evidence>
<organism evidence="6 7">
    <name type="scientific">Thioflavicoccus mobilis 8321</name>
    <dbReference type="NCBI Taxonomy" id="765912"/>
    <lineage>
        <taxon>Bacteria</taxon>
        <taxon>Pseudomonadati</taxon>
        <taxon>Pseudomonadota</taxon>
        <taxon>Gammaproteobacteria</taxon>
        <taxon>Chromatiales</taxon>
        <taxon>Chromatiaceae</taxon>
        <taxon>Thioflavicoccus</taxon>
    </lineage>
</organism>
<dbReference type="SMART" id="SM00091">
    <property type="entry name" value="PAS"/>
    <property type="match status" value="1"/>
</dbReference>
<feature type="domain" description="PAS" evidence="3">
    <location>
        <begin position="111"/>
        <end position="164"/>
    </location>
</feature>
<dbReference type="Gene3D" id="3.30.70.270">
    <property type="match status" value="1"/>
</dbReference>
<dbReference type="Gene3D" id="3.30.450.20">
    <property type="entry name" value="PAS domain"/>
    <property type="match status" value="1"/>
</dbReference>
<dbReference type="CDD" id="cd01949">
    <property type="entry name" value="GGDEF"/>
    <property type="match status" value="1"/>
</dbReference>
<dbReference type="SUPFAM" id="SSF55785">
    <property type="entry name" value="PYP-like sensor domain (PAS domain)"/>
    <property type="match status" value="1"/>
</dbReference>
<accession>L0GZM2</accession>
<evidence type="ECO:0000259" key="3">
    <source>
        <dbReference type="PROSITE" id="PS50112"/>
    </source>
</evidence>
<dbReference type="STRING" id="765912.Thimo_2008"/>
<dbReference type="SMART" id="SM00267">
    <property type="entry name" value="GGDEF"/>
    <property type="match status" value="1"/>
</dbReference>
<feature type="region of interest" description="Disordered" evidence="1">
    <location>
        <begin position="1"/>
        <end position="23"/>
    </location>
</feature>
<dbReference type="AlphaFoldDB" id="L0GZM2"/>
<dbReference type="EMBL" id="CP003051">
    <property type="protein sequence ID" value="AGA90769.1"/>
    <property type="molecule type" value="Genomic_DNA"/>
</dbReference>
<dbReference type="Pfam" id="PF00989">
    <property type="entry name" value="PAS"/>
    <property type="match status" value="1"/>
</dbReference>
<dbReference type="Gene3D" id="3.20.20.450">
    <property type="entry name" value="EAL domain"/>
    <property type="match status" value="1"/>
</dbReference>
<dbReference type="SUPFAM" id="SSF141868">
    <property type="entry name" value="EAL domain-like"/>
    <property type="match status" value="1"/>
</dbReference>
<keyword evidence="7" id="KW-1185">Reference proteome</keyword>
<dbReference type="InterPro" id="IPR035965">
    <property type="entry name" value="PAS-like_dom_sf"/>
</dbReference>
<dbReference type="eggNOG" id="COG2199">
    <property type="taxonomic scope" value="Bacteria"/>
</dbReference>
<dbReference type="InterPro" id="IPR043128">
    <property type="entry name" value="Rev_trsase/Diguanyl_cyclase"/>
</dbReference>
<dbReference type="CDD" id="cd00130">
    <property type="entry name" value="PAS"/>
    <property type="match status" value="1"/>
</dbReference>
<dbReference type="GO" id="GO:0071111">
    <property type="term" value="F:cyclic-guanylate-specific phosphodiesterase activity"/>
    <property type="evidence" value="ECO:0007669"/>
    <property type="project" value="InterPro"/>
</dbReference>
<evidence type="ECO:0000256" key="2">
    <source>
        <dbReference type="SAM" id="Phobius"/>
    </source>
</evidence>
<name>L0GZM2_9GAMM</name>
<dbReference type="HOGENOM" id="CLU_000445_70_54_6"/>
<dbReference type="PROSITE" id="PS50112">
    <property type="entry name" value="PAS"/>
    <property type="match status" value="1"/>
</dbReference>
<reference evidence="6 7" key="1">
    <citation type="submission" date="2011-09" db="EMBL/GenBank/DDBJ databases">
        <title>Complete sequence of chromosome of Thioflavicoccus mobilis 8321.</title>
        <authorList>
            <consortium name="US DOE Joint Genome Institute"/>
            <person name="Lucas S."/>
            <person name="Han J."/>
            <person name="Lapidus A."/>
            <person name="Cheng J.-F."/>
            <person name="Goodwin L."/>
            <person name="Pitluck S."/>
            <person name="Peters L."/>
            <person name="Ovchinnikova G."/>
            <person name="Lu M."/>
            <person name="Detter J.C."/>
            <person name="Han C."/>
            <person name="Tapia R."/>
            <person name="Land M."/>
            <person name="Hauser L."/>
            <person name="Kyrpides N."/>
            <person name="Ivanova N."/>
            <person name="Pagani I."/>
            <person name="Vogl K."/>
            <person name="Liu Z."/>
            <person name="Imhoff J."/>
            <person name="Thiel V."/>
            <person name="Frigaard N.-U."/>
            <person name="Bryant D."/>
            <person name="Woyke T."/>
        </authorList>
    </citation>
    <scope>NUCLEOTIDE SEQUENCE [LARGE SCALE GENOMIC DNA]</scope>
    <source>
        <strain evidence="6 7">8321</strain>
    </source>
</reference>
<dbReference type="KEGG" id="tmb:Thimo_2008"/>
<dbReference type="OrthoDB" id="9787514at2"/>
<dbReference type="Pfam" id="PF00990">
    <property type="entry name" value="GGDEF"/>
    <property type="match status" value="1"/>
</dbReference>